<dbReference type="PANTHER" id="PTHR31862:SF1">
    <property type="entry name" value="UPF0261 DOMAIN PROTEIN (AFU_ORTHOLOGUE AFUA_1G10120)"/>
    <property type="match status" value="1"/>
</dbReference>
<dbReference type="InterPro" id="IPR051353">
    <property type="entry name" value="Tobamovirus_resist_UPF0261"/>
</dbReference>
<dbReference type="InterPro" id="IPR056778">
    <property type="entry name" value="UPF0261_C"/>
</dbReference>
<reference evidence="3" key="1">
    <citation type="submission" date="2018-12" db="EMBL/GenBank/DDBJ databases">
        <authorList>
            <person name="Jadhav K."/>
            <person name="Kushwaha B."/>
            <person name="Jadhav I."/>
        </authorList>
    </citation>
    <scope>NUCLEOTIDE SEQUENCE [LARGE SCALE GENOMIC DNA]</scope>
    <source>
        <strain evidence="3">SBS 10</strain>
    </source>
</reference>
<proteinExistence type="predicted"/>
<feature type="region of interest" description="Disordered" evidence="1">
    <location>
        <begin position="1"/>
        <end position="53"/>
    </location>
</feature>
<dbReference type="PANTHER" id="PTHR31862">
    <property type="entry name" value="UPF0261 DOMAIN PROTEIN (AFU_ORTHOLOGUE AFUA_1G10120)"/>
    <property type="match status" value="1"/>
</dbReference>
<evidence type="ECO:0000259" key="2">
    <source>
        <dbReference type="Pfam" id="PF23189"/>
    </source>
</evidence>
<evidence type="ECO:0000256" key="1">
    <source>
        <dbReference type="SAM" id="MobiDB-lite"/>
    </source>
</evidence>
<sequence>MQCGSLRRAQRHRHDPFGNRRCGAQPDLAPRARQCRSCPARDAQRQDPEVAEDKPAIGLSMFGVTTQCVNQMTEAPSPAYDCLVFHATGTGALDGEAGRGERAEGLLDMTTTEVCDLLMDGIFSAGETRLTYWRTPIFPMWVLRALDMVNFAGPETLPDHYRQRLLHEHNPQITLMRTTVEENARMGRWIGEKLNRCRGHCASCCPKAGLGPRCPRPPLS</sequence>
<dbReference type="Pfam" id="PF23189">
    <property type="entry name" value="UPF0261_C"/>
    <property type="match status" value="1"/>
</dbReference>
<accession>A0A3S0NF41</accession>
<feature type="domain" description="UPF0261" evidence="2">
    <location>
        <begin position="54"/>
        <end position="210"/>
    </location>
</feature>
<comment type="caution">
    <text evidence="3">The sequence shown here is derived from an EMBL/GenBank/DDBJ whole genome shotgun (WGS) entry which is preliminary data.</text>
</comment>
<name>A0A3S0NF41_9GAMM</name>
<dbReference type="EMBL" id="RXHI01000006">
    <property type="protein sequence ID" value="RUA22944.1"/>
    <property type="molecule type" value="Genomic_DNA"/>
</dbReference>
<evidence type="ECO:0000313" key="3">
    <source>
        <dbReference type="EMBL" id="RUA22944.1"/>
    </source>
</evidence>
<gene>
    <name evidence="3" type="ORF">DSL92_02630</name>
</gene>
<dbReference type="AlphaFoldDB" id="A0A3S0NF41"/>
<dbReference type="Gene3D" id="3.40.50.12030">
    <property type="entry name" value="Uncharacterised protein family UPF0261, NC domain"/>
    <property type="match status" value="1"/>
</dbReference>
<feature type="compositionally biased region" description="Basic and acidic residues" evidence="1">
    <location>
        <begin position="42"/>
        <end position="53"/>
    </location>
</feature>
<organism evidence="3">
    <name type="scientific">Billgrantia gudaonensis</name>
    <dbReference type="NCBI Taxonomy" id="376427"/>
    <lineage>
        <taxon>Bacteria</taxon>
        <taxon>Pseudomonadati</taxon>
        <taxon>Pseudomonadota</taxon>
        <taxon>Gammaproteobacteria</taxon>
        <taxon>Oceanospirillales</taxon>
        <taxon>Halomonadaceae</taxon>
        <taxon>Billgrantia</taxon>
    </lineage>
</organism>
<protein>
    <recommendedName>
        <fullName evidence="2">UPF0261 domain-containing protein</fullName>
    </recommendedName>
</protein>